<name>A0A7S7L4Y6_9BACI</name>
<evidence type="ECO:0000313" key="1">
    <source>
        <dbReference type="EMBL" id="QOY34485.1"/>
    </source>
</evidence>
<reference evidence="1" key="3">
    <citation type="submission" date="2020-10" db="EMBL/GenBank/DDBJ databases">
        <authorList>
            <person name="Bassil N.M."/>
            <person name="Lloyd J.R."/>
        </authorList>
    </citation>
    <scope>NUCLEOTIDE SEQUENCE</scope>
    <source>
        <strain evidence="1">NB2006</strain>
    </source>
</reference>
<accession>A0A7S7L4Y6</accession>
<gene>
    <name evidence="1" type="ORF">AWH56_017390</name>
</gene>
<reference evidence="1" key="1">
    <citation type="journal article" date="2017" name="Genome Announc.">
        <title>Draft Genome Sequences of Four Alkaliphilic Bacteria Belonging to the Anaerobacillus Genus.</title>
        <authorList>
            <person name="Bassil N.M."/>
            <person name="Lloyd J.R."/>
        </authorList>
    </citation>
    <scope>NUCLEOTIDE SEQUENCE [LARGE SCALE GENOMIC DNA]</scope>
    <source>
        <strain evidence="1">NB2006</strain>
    </source>
</reference>
<dbReference type="AlphaFoldDB" id="A0A7S7L4Y6"/>
<dbReference type="EMBL" id="CP063356">
    <property type="protein sequence ID" value="QOY34485.1"/>
    <property type="molecule type" value="Genomic_DNA"/>
</dbReference>
<protein>
    <submittedName>
        <fullName evidence="1">Uncharacterized protein</fullName>
    </submittedName>
</protein>
<sequence>MRKIRLFCKSFLKHDVAVVTEFKKNTIIPETCSTEGSPNVKLVIHYFGMGSIRKQILLGFRQMKRNVSPAPRSNDDEKQFGFSFEESPFFYGPVPQGSELQKKMVKFRKQVELSISLSIKPTHFRYYLALHEDNGVQSFFIMNTFRPLSDDQQIE</sequence>
<organism evidence="1">
    <name type="scientific">Anaerobacillus isosaccharinicus</name>
    <dbReference type="NCBI Taxonomy" id="1532552"/>
    <lineage>
        <taxon>Bacteria</taxon>
        <taxon>Bacillati</taxon>
        <taxon>Bacillota</taxon>
        <taxon>Bacilli</taxon>
        <taxon>Bacillales</taxon>
        <taxon>Bacillaceae</taxon>
        <taxon>Anaerobacillus</taxon>
    </lineage>
</organism>
<proteinExistence type="predicted"/>
<reference evidence="1" key="2">
    <citation type="journal article" date="2019" name="Int. J. Syst. Evol. Microbiol.">
        <title>Anaerobacillus isosaccharinicus sp. nov., an alkaliphilic bacterium which degrades isosaccharinic acid.</title>
        <authorList>
            <person name="Bassil N.M."/>
            <person name="Lloyd J.R."/>
        </authorList>
    </citation>
    <scope>NUCLEOTIDE SEQUENCE [LARGE SCALE GENOMIC DNA]</scope>
    <source>
        <strain evidence="1">NB2006</strain>
    </source>
</reference>